<comment type="caution">
    <text evidence="12">The sequence shown here is derived from an EMBL/GenBank/DDBJ whole genome shotgun (WGS) entry which is preliminary data.</text>
</comment>
<dbReference type="Gene3D" id="2.60.40.10">
    <property type="entry name" value="Immunoglobulins"/>
    <property type="match status" value="2"/>
</dbReference>
<keyword evidence="7" id="KW-0915">Sodium</keyword>
<dbReference type="InterPro" id="IPR006101">
    <property type="entry name" value="Glyco_hydro_2"/>
</dbReference>
<dbReference type="InterPro" id="IPR013783">
    <property type="entry name" value="Ig-like_fold"/>
</dbReference>
<evidence type="ECO:0000256" key="3">
    <source>
        <dbReference type="ARBA" id="ARBA00007401"/>
    </source>
</evidence>
<dbReference type="Proteomes" id="UP000030380">
    <property type="component" value="Unassembled WGS sequence"/>
</dbReference>
<dbReference type="GO" id="GO:0009341">
    <property type="term" value="C:beta-galactosidase complex"/>
    <property type="evidence" value="ECO:0007669"/>
    <property type="project" value="InterPro"/>
</dbReference>
<evidence type="ECO:0000256" key="6">
    <source>
        <dbReference type="ARBA" id="ARBA00022801"/>
    </source>
</evidence>
<dbReference type="Gene3D" id="2.70.98.10">
    <property type="match status" value="1"/>
</dbReference>
<dbReference type="NCBIfam" id="NF007074">
    <property type="entry name" value="PRK09525.1"/>
    <property type="match status" value="1"/>
</dbReference>
<dbReference type="FunFam" id="3.20.20.80:FF:000018">
    <property type="entry name" value="Beta-galactosidase"/>
    <property type="match status" value="1"/>
</dbReference>
<gene>
    <name evidence="12" type="primary">lacZ</name>
    <name evidence="12" type="ORF">OA57_02245</name>
</gene>
<dbReference type="InterPro" id="IPR011013">
    <property type="entry name" value="Gal_mutarotase_sf_dom"/>
</dbReference>
<evidence type="ECO:0000313" key="13">
    <source>
        <dbReference type="Proteomes" id="UP000030380"/>
    </source>
</evidence>
<dbReference type="PROSITE" id="PS00608">
    <property type="entry name" value="GLYCOSYL_HYDROL_F2_2"/>
    <property type="match status" value="1"/>
</dbReference>
<dbReference type="InterPro" id="IPR006102">
    <property type="entry name" value="Ig-like_GH2"/>
</dbReference>
<dbReference type="RefSeq" id="WP_034612874.1">
    <property type="nucleotide sequence ID" value="NZ_JSUM01000003.1"/>
</dbReference>
<dbReference type="InterPro" id="IPR006104">
    <property type="entry name" value="Glyco_hydro_2_N"/>
</dbReference>
<evidence type="ECO:0000256" key="2">
    <source>
        <dbReference type="ARBA" id="ARBA00001959"/>
    </source>
</evidence>
<evidence type="ECO:0000256" key="8">
    <source>
        <dbReference type="ARBA" id="ARBA00023295"/>
    </source>
</evidence>
<dbReference type="InterPro" id="IPR032312">
    <property type="entry name" value="LacZ_4"/>
</dbReference>
<protein>
    <recommendedName>
        <fullName evidence="5 10">Beta-galactosidase</fullName>
        <ecNumber evidence="4 10">3.2.1.23</ecNumber>
    </recommendedName>
    <alternativeName>
        <fullName evidence="9 10">Lactase</fullName>
    </alternativeName>
</protein>
<proteinExistence type="inferred from homology"/>
<dbReference type="InterPro" id="IPR023230">
    <property type="entry name" value="Glyco_hydro_2_CS"/>
</dbReference>
<dbReference type="OrthoDB" id="9758603at2"/>
<dbReference type="InterPro" id="IPR014718">
    <property type="entry name" value="GH-type_carb-bd"/>
</dbReference>
<accession>A0A0A3BBZ7</accession>
<dbReference type="Pfam" id="PF16353">
    <property type="entry name" value="LacZ_4"/>
    <property type="match status" value="1"/>
</dbReference>
<dbReference type="SUPFAM" id="SSF51445">
    <property type="entry name" value="(Trans)glycosidases"/>
    <property type="match status" value="1"/>
</dbReference>
<dbReference type="SUPFAM" id="SSF74650">
    <property type="entry name" value="Galactose mutarotase-like"/>
    <property type="match status" value="1"/>
</dbReference>
<evidence type="ECO:0000256" key="9">
    <source>
        <dbReference type="ARBA" id="ARBA00032230"/>
    </source>
</evidence>
<dbReference type="Gene3D" id="3.20.20.80">
    <property type="entry name" value="Glycosidases"/>
    <property type="match status" value="1"/>
</dbReference>
<dbReference type="EC" id="3.2.1.23" evidence="4 10"/>
<comment type="similarity">
    <text evidence="3 10">Belongs to the glycosyl hydrolase 2 family.</text>
</comment>
<dbReference type="GO" id="GO:0005990">
    <property type="term" value="P:lactose catabolic process"/>
    <property type="evidence" value="ECO:0007669"/>
    <property type="project" value="TreeGrafter"/>
</dbReference>
<dbReference type="GO" id="GO:0030246">
    <property type="term" value="F:carbohydrate binding"/>
    <property type="evidence" value="ECO:0007669"/>
    <property type="project" value="InterPro"/>
</dbReference>
<dbReference type="PANTHER" id="PTHR46323:SF2">
    <property type="entry name" value="BETA-GALACTOSIDASE"/>
    <property type="match status" value="1"/>
</dbReference>
<dbReference type="InterPro" id="IPR023232">
    <property type="entry name" value="Glyco_hydro_2_AS"/>
</dbReference>
<dbReference type="Pfam" id="PF02929">
    <property type="entry name" value="Bgal_small_N"/>
    <property type="match status" value="1"/>
</dbReference>
<dbReference type="PROSITE" id="PS00719">
    <property type="entry name" value="GLYCOSYL_HYDROL_F2_1"/>
    <property type="match status" value="1"/>
</dbReference>
<dbReference type="Pfam" id="PF02836">
    <property type="entry name" value="Glyco_hydro_2_C"/>
    <property type="match status" value="1"/>
</dbReference>
<dbReference type="SMART" id="SM01038">
    <property type="entry name" value="Bgal_small_N"/>
    <property type="match status" value="1"/>
</dbReference>
<dbReference type="STRING" id="505317.OA57_02245"/>
<dbReference type="Pfam" id="PF00703">
    <property type="entry name" value="Glyco_hydro_2"/>
    <property type="match status" value="1"/>
</dbReference>
<evidence type="ECO:0000256" key="7">
    <source>
        <dbReference type="ARBA" id="ARBA00023053"/>
    </source>
</evidence>
<feature type="domain" description="Beta galactosidase small chain/" evidence="11">
    <location>
        <begin position="757"/>
        <end position="1029"/>
    </location>
</feature>
<comment type="cofactor">
    <cofactor evidence="2">
        <name>Na(+)</name>
        <dbReference type="ChEBI" id="CHEBI:29101"/>
    </cofactor>
</comment>
<comment type="catalytic activity">
    <reaction evidence="1 10">
        <text>Hydrolysis of terminal non-reducing beta-D-galactose residues in beta-D-galactosides.</text>
        <dbReference type="EC" id="3.2.1.23"/>
    </reaction>
</comment>
<dbReference type="InterPro" id="IPR004199">
    <property type="entry name" value="B-gal_small/dom_5"/>
</dbReference>
<evidence type="ECO:0000256" key="1">
    <source>
        <dbReference type="ARBA" id="ARBA00001412"/>
    </source>
</evidence>
<evidence type="ECO:0000259" key="11">
    <source>
        <dbReference type="SMART" id="SM01038"/>
    </source>
</evidence>
<dbReference type="InterPro" id="IPR008979">
    <property type="entry name" value="Galactose-bd-like_sf"/>
</dbReference>
<evidence type="ECO:0000256" key="4">
    <source>
        <dbReference type="ARBA" id="ARBA00012756"/>
    </source>
</evidence>
<keyword evidence="6 10" id="KW-0378">Hydrolase</keyword>
<dbReference type="PANTHER" id="PTHR46323">
    <property type="entry name" value="BETA-GALACTOSIDASE"/>
    <property type="match status" value="1"/>
</dbReference>
<dbReference type="InterPro" id="IPR050347">
    <property type="entry name" value="Bact_Beta-galactosidase"/>
</dbReference>
<dbReference type="GO" id="GO:0004565">
    <property type="term" value="F:beta-galactosidase activity"/>
    <property type="evidence" value="ECO:0007669"/>
    <property type="project" value="UniProtKB-EC"/>
</dbReference>
<evidence type="ECO:0000256" key="5">
    <source>
        <dbReference type="ARBA" id="ARBA00013303"/>
    </source>
</evidence>
<organism evidence="12 13">
    <name type="scientific">Chelonobacter oris</name>
    <dbReference type="NCBI Taxonomy" id="505317"/>
    <lineage>
        <taxon>Bacteria</taxon>
        <taxon>Pseudomonadati</taxon>
        <taxon>Pseudomonadota</taxon>
        <taxon>Gammaproteobacteria</taxon>
        <taxon>Pasteurellales</taxon>
        <taxon>Pasteurellaceae</taxon>
        <taxon>Chelonobacter</taxon>
    </lineage>
</organism>
<dbReference type="EMBL" id="JSUM01000003">
    <property type="protein sequence ID" value="KGQ71074.1"/>
    <property type="molecule type" value="Genomic_DNA"/>
</dbReference>
<dbReference type="SUPFAM" id="SSF49303">
    <property type="entry name" value="beta-Galactosidase/glucuronidase domain"/>
    <property type="match status" value="2"/>
</dbReference>
<dbReference type="PRINTS" id="PR00132">
    <property type="entry name" value="GLHYDRLASE2"/>
</dbReference>
<keyword evidence="8 10" id="KW-0326">Glycosidase</keyword>
<dbReference type="SUPFAM" id="SSF49785">
    <property type="entry name" value="Galactose-binding domain-like"/>
    <property type="match status" value="1"/>
</dbReference>
<dbReference type="InterPro" id="IPR036156">
    <property type="entry name" value="Beta-gal/glucu_dom_sf"/>
</dbReference>
<evidence type="ECO:0000256" key="10">
    <source>
        <dbReference type="RuleBase" id="RU361154"/>
    </source>
</evidence>
<evidence type="ECO:0000313" key="12">
    <source>
        <dbReference type="EMBL" id="KGQ71074.1"/>
    </source>
</evidence>
<dbReference type="InterPro" id="IPR017853">
    <property type="entry name" value="GH"/>
</dbReference>
<keyword evidence="13" id="KW-1185">Reference proteome</keyword>
<dbReference type="Gene3D" id="2.60.120.260">
    <property type="entry name" value="Galactose-binding domain-like"/>
    <property type="match status" value="1"/>
</dbReference>
<name>A0A0A3BBZ7_9PAST</name>
<dbReference type="AlphaFoldDB" id="A0A0A3BBZ7"/>
<sequence>MRQFNEIINAREWENQRVTSSLSRMSAHSPLNAYADVQSAVAKSESPFRRPLNGDWQFQLFEKPEAVPEAFIQPHFKGEDWATVGVPSNWQLQGFDKPIYTNIQYPFPNNPPYVPELNPTACYRTAFVLPEGWQERQVRINFDGVGSAFHLWCNGRWVGYAQDSRVAAEFDLSQWVRSGENQLAVMVLRWSDGSYLEDQDMWWLSGIFRDVTLLGKPHLHIADVDLCADLDPIYQNGCLTVQTRLNRDDDTAKVRLQLFDGETCLLETTDTVSRQAAIDEKGRYRDRVRQQLYVAQIQPWSAEIPHLYRCVVSLLDQQNNLLDCEAYDVGFRKVEIKQGQLLLNGKPLLIRGVNRHEHHPERGQALTREDMLQDIILLKQHNFNAVRCAHYPNHPLWYELCDQYGLYVVDETNLETHGQSPMRTLSDDPDWLNAYLERVVRMVERDKNHASIIIWSLGNESGIGNNHHAMYQWLKQRDPSRPVQYEGGGADTAATDILCPMYSRVEQDQYFPAAAVNKWAIKKAISMPGEQRPLILCEYAHAMGNSLGNFSQYWQAFRQYPRLQGGFIWDWVDQGLTKYDEDGNPYWAYGGDFDDKINDRQFCINGLLFPDRTLHPAMHEVKKAQQFFQFSLEKVTQGYALTVTSEYLFKTIKDCFLHWKLSANGFPIRFNYSGLNLPPQGSQTILIPLDIHLLPETLYLIDVEVILNQTQSWADNGFSLAKEQFVLPDVIALSEPHLVQEQQLALPLITESADQYWLQGEGFTLTFDKQSGLLQSWKKQDQEQLAQPLRNNFYRAPLDNDIGTSEAHYVEPNAWISRWKTSGLWTLEEKCLDFRLETLSDCLQIRAIHGYYYQENLLLKSQWIFRITQDKLNLDIQIDVADGLPSLPRVGVELALVNSDSRVKWFGRGPHENYPDRKESAHIGQYDLSQFDMHTNYIFPSENGLRCDVRELNFAGLKVTGHFHFAVSRFSQQNLAAARHTCDLVADPCVYLRLDGFHMGVGGDDSWTPSVHTAYQLTQRQYRYRLQFGL</sequence>
<dbReference type="InterPro" id="IPR006103">
    <property type="entry name" value="Glyco_hydro_2_cat"/>
</dbReference>
<dbReference type="Pfam" id="PF02837">
    <property type="entry name" value="Glyco_hydro_2_N"/>
    <property type="match status" value="1"/>
</dbReference>
<reference evidence="12 13" key="1">
    <citation type="submission" date="2014-11" db="EMBL/GenBank/DDBJ databases">
        <title>Draft genome sequence of Chelonobacter oris 1662T, associated with respiratory disease in Hermann's Tortoises.</title>
        <authorList>
            <person name="Kudirkiene E."/>
            <person name="Hansen M.J."/>
            <person name="Bojesen A.M."/>
        </authorList>
    </citation>
    <scope>NUCLEOTIDE SEQUENCE [LARGE SCALE GENOMIC DNA]</scope>
    <source>
        <strain evidence="12 13">1662</strain>
    </source>
</reference>